<dbReference type="GO" id="GO:0022857">
    <property type="term" value="F:transmembrane transporter activity"/>
    <property type="evidence" value="ECO:0007669"/>
    <property type="project" value="InterPro"/>
</dbReference>
<dbReference type="Gene3D" id="1.20.1740.10">
    <property type="entry name" value="Amino acid/polyamine transporter I"/>
    <property type="match status" value="1"/>
</dbReference>
<feature type="transmembrane region" description="Helical" evidence="6">
    <location>
        <begin position="409"/>
        <end position="426"/>
    </location>
</feature>
<reference evidence="7 8" key="1">
    <citation type="submission" date="2019-08" db="EMBL/GenBank/DDBJ databases">
        <title>Bacillus genomes from the desert of Cuatro Cienegas, Coahuila.</title>
        <authorList>
            <person name="Olmedo-Alvarez G."/>
        </authorList>
    </citation>
    <scope>NUCLEOTIDE SEQUENCE [LARGE SCALE GENOMIC DNA]</scope>
    <source>
        <strain evidence="7 8">CH34_1T</strain>
    </source>
</reference>
<feature type="transmembrane region" description="Helical" evidence="6">
    <location>
        <begin position="271"/>
        <end position="300"/>
    </location>
</feature>
<evidence type="ECO:0000313" key="7">
    <source>
        <dbReference type="EMBL" id="TYS13523.1"/>
    </source>
</evidence>
<protein>
    <submittedName>
        <fullName evidence="7">Amino acid permease</fullName>
    </submittedName>
</protein>
<feature type="transmembrane region" description="Helical" evidence="6">
    <location>
        <begin position="383"/>
        <end position="403"/>
    </location>
</feature>
<dbReference type="PANTHER" id="PTHR42770:SF7">
    <property type="entry name" value="MEMBRANE PROTEIN"/>
    <property type="match status" value="1"/>
</dbReference>
<feature type="transmembrane region" description="Helical" evidence="6">
    <location>
        <begin position="351"/>
        <end position="371"/>
    </location>
</feature>
<feature type="transmembrane region" description="Helical" evidence="6">
    <location>
        <begin position="86"/>
        <end position="109"/>
    </location>
</feature>
<dbReference type="InterPro" id="IPR050367">
    <property type="entry name" value="APC_superfamily"/>
</dbReference>
<dbReference type="AlphaFoldDB" id="A0A5D4NGU8"/>
<dbReference type="EMBL" id="VTEI01000019">
    <property type="protein sequence ID" value="TYS13523.1"/>
    <property type="molecule type" value="Genomic_DNA"/>
</dbReference>
<sequence length="452" mass="49362">MKNGLKRELGKWHGYALMIGGMVGSGIFVVTGEAGAQAGPSVPFGYVVLLPVLLCSALAYLIFMSTPLGNSPGGAYVHISRTFNNYFAGFLFMWFQYIALLGVMAIMAISFGDYLSSVIGAGNTAILATVLLLVFYLLNIVGVKWFGVVQLVMSAVLFIAILVLVVPGVFFIETENFSPMLPNGVSGFIAILPSLFFAYFGFEQLAQAGGEMKNPQKAMPRTMLIGSFATVIIYFLISIVAFGVIPYDQLAQSQSAMFDVASVYLPAGGEWIVMVGIIMAFATTLNSLVMVVSRILFAFAEDRVIPVGIAKVNKRFNTPHIAITINTVIVLGLIWTRTLDYLLNVSLQGMFLMYIGHAIAMIALPFVRPALFQSALIKPKLPLIICCGVFSLSVLVFFSYTLIFSVFKLLLIWSAVGVVIFLLGRIQGKNKQFDYHKQLESAWQQESLSQTN</sequence>
<feature type="transmembrane region" description="Helical" evidence="6">
    <location>
        <begin position="44"/>
        <end position="65"/>
    </location>
</feature>
<keyword evidence="3 6" id="KW-0812">Transmembrane</keyword>
<keyword evidence="2" id="KW-1003">Cell membrane</keyword>
<evidence type="ECO:0000256" key="4">
    <source>
        <dbReference type="ARBA" id="ARBA00022989"/>
    </source>
</evidence>
<dbReference type="PANTHER" id="PTHR42770">
    <property type="entry name" value="AMINO ACID TRANSPORTER-RELATED"/>
    <property type="match status" value="1"/>
</dbReference>
<dbReference type="GO" id="GO:0005886">
    <property type="term" value="C:plasma membrane"/>
    <property type="evidence" value="ECO:0007669"/>
    <property type="project" value="UniProtKB-SubCell"/>
</dbReference>
<evidence type="ECO:0000256" key="3">
    <source>
        <dbReference type="ARBA" id="ARBA00022692"/>
    </source>
</evidence>
<proteinExistence type="predicted"/>
<keyword evidence="4 6" id="KW-1133">Transmembrane helix</keyword>
<evidence type="ECO:0000256" key="5">
    <source>
        <dbReference type="ARBA" id="ARBA00023136"/>
    </source>
</evidence>
<organism evidence="7 8">
    <name type="scientific">Rossellomorea vietnamensis</name>
    <dbReference type="NCBI Taxonomy" id="218284"/>
    <lineage>
        <taxon>Bacteria</taxon>
        <taxon>Bacillati</taxon>
        <taxon>Bacillota</taxon>
        <taxon>Bacilli</taxon>
        <taxon>Bacillales</taxon>
        <taxon>Bacillaceae</taxon>
        <taxon>Rossellomorea</taxon>
    </lineage>
</organism>
<feature type="transmembrane region" description="Helical" evidence="6">
    <location>
        <begin position="321"/>
        <end position="339"/>
    </location>
</feature>
<keyword evidence="5 6" id="KW-0472">Membrane</keyword>
<name>A0A5D4NGU8_9BACI</name>
<accession>A0A5D4NGU8</accession>
<feature type="transmembrane region" description="Helical" evidence="6">
    <location>
        <begin position="184"/>
        <end position="202"/>
    </location>
</feature>
<feature type="transmembrane region" description="Helical" evidence="6">
    <location>
        <begin position="223"/>
        <end position="245"/>
    </location>
</feature>
<evidence type="ECO:0000313" key="8">
    <source>
        <dbReference type="Proteomes" id="UP000322267"/>
    </source>
</evidence>
<feature type="transmembrane region" description="Helical" evidence="6">
    <location>
        <begin position="12"/>
        <end position="32"/>
    </location>
</feature>
<evidence type="ECO:0000256" key="2">
    <source>
        <dbReference type="ARBA" id="ARBA00022475"/>
    </source>
</evidence>
<evidence type="ECO:0000256" key="6">
    <source>
        <dbReference type="SAM" id="Phobius"/>
    </source>
</evidence>
<evidence type="ECO:0000256" key="1">
    <source>
        <dbReference type="ARBA" id="ARBA00004651"/>
    </source>
</evidence>
<feature type="transmembrane region" description="Helical" evidence="6">
    <location>
        <begin position="145"/>
        <end position="172"/>
    </location>
</feature>
<dbReference type="PIRSF" id="PIRSF006060">
    <property type="entry name" value="AA_transporter"/>
    <property type="match status" value="1"/>
</dbReference>
<dbReference type="InterPro" id="IPR002293">
    <property type="entry name" value="AA/rel_permease1"/>
</dbReference>
<gene>
    <name evidence="7" type="ORF">FZC78_21425</name>
</gene>
<dbReference type="Proteomes" id="UP000322267">
    <property type="component" value="Unassembled WGS sequence"/>
</dbReference>
<comment type="caution">
    <text evidence="7">The sequence shown here is derived from an EMBL/GenBank/DDBJ whole genome shotgun (WGS) entry which is preliminary data.</text>
</comment>
<feature type="transmembrane region" description="Helical" evidence="6">
    <location>
        <begin position="115"/>
        <end position="138"/>
    </location>
</feature>
<dbReference type="OrthoDB" id="9762947at2"/>
<dbReference type="Pfam" id="PF13520">
    <property type="entry name" value="AA_permease_2"/>
    <property type="match status" value="1"/>
</dbReference>
<dbReference type="RefSeq" id="WP_148942113.1">
    <property type="nucleotide sequence ID" value="NZ_JBNILZ010000003.1"/>
</dbReference>
<comment type="subcellular location">
    <subcellularLocation>
        <location evidence="1">Cell membrane</location>
        <topology evidence="1">Multi-pass membrane protein</topology>
    </subcellularLocation>
</comment>